<feature type="domain" description="Ferrous iron transporter FeoA-like" evidence="2">
    <location>
        <begin position="13"/>
        <end position="85"/>
    </location>
</feature>
<dbReference type="InterPro" id="IPR052713">
    <property type="entry name" value="FeoA"/>
</dbReference>
<dbReference type="Pfam" id="PF04023">
    <property type="entry name" value="FeoA"/>
    <property type="match status" value="1"/>
</dbReference>
<organism evidence="3 4">
    <name type="scientific">Desulfofustis glycolicus DSM 9705</name>
    <dbReference type="NCBI Taxonomy" id="1121409"/>
    <lineage>
        <taxon>Bacteria</taxon>
        <taxon>Pseudomonadati</taxon>
        <taxon>Thermodesulfobacteriota</taxon>
        <taxon>Desulfobulbia</taxon>
        <taxon>Desulfobulbales</taxon>
        <taxon>Desulfocapsaceae</taxon>
        <taxon>Desulfofustis</taxon>
    </lineage>
</organism>
<dbReference type="SUPFAM" id="SSF50037">
    <property type="entry name" value="C-terminal domain of transcriptional repressors"/>
    <property type="match status" value="1"/>
</dbReference>
<accession>A0A1M5YMN6</accession>
<dbReference type="AlphaFoldDB" id="A0A1M5YMN6"/>
<dbReference type="Gene3D" id="2.30.30.90">
    <property type="match status" value="1"/>
</dbReference>
<dbReference type="STRING" id="1121409.SAMN02745124_04240"/>
<evidence type="ECO:0000256" key="1">
    <source>
        <dbReference type="ARBA" id="ARBA00023004"/>
    </source>
</evidence>
<evidence type="ECO:0000313" key="4">
    <source>
        <dbReference type="Proteomes" id="UP000184139"/>
    </source>
</evidence>
<gene>
    <name evidence="3" type="ORF">SAMN02745124_04240</name>
</gene>
<dbReference type="PANTHER" id="PTHR42954:SF2">
    <property type="entry name" value="FE(2+) TRANSPORT PROTEIN A"/>
    <property type="match status" value="1"/>
</dbReference>
<evidence type="ECO:0000313" key="3">
    <source>
        <dbReference type="EMBL" id="SHI13357.1"/>
    </source>
</evidence>
<reference evidence="3 4" key="1">
    <citation type="submission" date="2016-11" db="EMBL/GenBank/DDBJ databases">
        <authorList>
            <person name="Jaros S."/>
            <person name="Januszkiewicz K."/>
            <person name="Wedrychowicz H."/>
        </authorList>
    </citation>
    <scope>NUCLEOTIDE SEQUENCE [LARGE SCALE GENOMIC DNA]</scope>
    <source>
        <strain evidence="3 4">DSM 9705</strain>
    </source>
</reference>
<proteinExistence type="predicted"/>
<keyword evidence="1" id="KW-0408">Iron</keyword>
<dbReference type="Proteomes" id="UP000184139">
    <property type="component" value="Unassembled WGS sequence"/>
</dbReference>
<sequence>MARQRFRGGQKPCMLKDVRSGCRARVRCHHGTRSIRQRLLDLGFLPQAEIDVIRRAPLGDPIQCRIGSCCVVLRGSEAAQIEVDEAETPRDAEHQP</sequence>
<dbReference type="InterPro" id="IPR038157">
    <property type="entry name" value="FeoA_core_dom"/>
</dbReference>
<dbReference type="PANTHER" id="PTHR42954">
    <property type="entry name" value="FE(2+) TRANSPORT PROTEIN A"/>
    <property type="match status" value="1"/>
</dbReference>
<name>A0A1M5YMN6_9BACT</name>
<dbReference type="InterPro" id="IPR007167">
    <property type="entry name" value="Fe-transptr_FeoA-like"/>
</dbReference>
<evidence type="ECO:0000259" key="2">
    <source>
        <dbReference type="SMART" id="SM00899"/>
    </source>
</evidence>
<dbReference type="SMART" id="SM00899">
    <property type="entry name" value="FeoA"/>
    <property type="match status" value="1"/>
</dbReference>
<dbReference type="EMBL" id="FQXS01000044">
    <property type="protein sequence ID" value="SHI13357.1"/>
    <property type="molecule type" value="Genomic_DNA"/>
</dbReference>
<dbReference type="GO" id="GO:0046914">
    <property type="term" value="F:transition metal ion binding"/>
    <property type="evidence" value="ECO:0007669"/>
    <property type="project" value="InterPro"/>
</dbReference>
<protein>
    <submittedName>
        <fullName evidence="3">Ferrous iron transport protein A</fullName>
    </submittedName>
</protein>
<dbReference type="RefSeq" id="WP_073379227.1">
    <property type="nucleotide sequence ID" value="NZ_FQXS01000044.1"/>
</dbReference>
<keyword evidence="4" id="KW-1185">Reference proteome</keyword>
<dbReference type="InterPro" id="IPR008988">
    <property type="entry name" value="Transcriptional_repressor_C"/>
</dbReference>